<evidence type="ECO:0000256" key="7">
    <source>
        <dbReference type="ARBA" id="ARBA00022837"/>
    </source>
</evidence>
<keyword evidence="10" id="KW-1133">Transmembrane helix</keyword>
<dbReference type="FunFam" id="2.160.20.10:FF:000009">
    <property type="entry name" value="Pectate lyase"/>
    <property type="match status" value="1"/>
</dbReference>
<dbReference type="UniPathway" id="UPA00545">
    <property type="reaction ID" value="UER00824"/>
</dbReference>
<keyword evidence="7 9" id="KW-0106">Calcium</keyword>
<evidence type="ECO:0000256" key="1">
    <source>
        <dbReference type="ARBA" id="ARBA00000695"/>
    </source>
</evidence>
<dbReference type="InterPro" id="IPR012334">
    <property type="entry name" value="Pectin_lyas_fold"/>
</dbReference>
<evidence type="ECO:0000256" key="2">
    <source>
        <dbReference type="ARBA" id="ARBA00005220"/>
    </source>
</evidence>
<evidence type="ECO:0000256" key="8">
    <source>
        <dbReference type="ARBA" id="ARBA00023239"/>
    </source>
</evidence>
<dbReference type="OrthoDB" id="1637350at2759"/>
<keyword evidence="6" id="KW-0732">Signal</keyword>
<dbReference type="PANTHER" id="PTHR31683:SF187">
    <property type="entry name" value="PECTATE LYASE 18-RELATED"/>
    <property type="match status" value="1"/>
</dbReference>
<evidence type="ECO:0000313" key="13">
    <source>
        <dbReference type="Proteomes" id="UP000655225"/>
    </source>
</evidence>
<comment type="cofactor">
    <cofactor evidence="9">
        <name>Ca(2+)</name>
        <dbReference type="ChEBI" id="CHEBI:29108"/>
    </cofactor>
    <text evidence="9">Binds 1 Ca(2+) ion. Required for its activity.</text>
</comment>
<keyword evidence="13" id="KW-1185">Reference proteome</keyword>
<evidence type="ECO:0000256" key="9">
    <source>
        <dbReference type="RuleBase" id="RU361123"/>
    </source>
</evidence>
<dbReference type="OMA" id="LCAHAEI"/>
<dbReference type="Gene3D" id="2.160.20.10">
    <property type="entry name" value="Single-stranded right-handed beta-helix, Pectin lyase-like"/>
    <property type="match status" value="1"/>
</dbReference>
<organism evidence="12 13">
    <name type="scientific">Tetracentron sinense</name>
    <name type="common">Spur-leaf</name>
    <dbReference type="NCBI Taxonomy" id="13715"/>
    <lineage>
        <taxon>Eukaryota</taxon>
        <taxon>Viridiplantae</taxon>
        <taxon>Streptophyta</taxon>
        <taxon>Embryophyta</taxon>
        <taxon>Tracheophyta</taxon>
        <taxon>Spermatophyta</taxon>
        <taxon>Magnoliopsida</taxon>
        <taxon>Trochodendrales</taxon>
        <taxon>Trochodendraceae</taxon>
        <taxon>Tetracentron</taxon>
    </lineage>
</organism>
<dbReference type="PRINTS" id="PR00807">
    <property type="entry name" value="AMBALLERGEN"/>
</dbReference>
<dbReference type="InterPro" id="IPR018082">
    <property type="entry name" value="AmbAllergen"/>
</dbReference>
<proteinExistence type="inferred from homology"/>
<protein>
    <recommendedName>
        <fullName evidence="4 9">Pectate lyase</fullName>
        <ecNumber evidence="4 9">4.2.2.2</ecNumber>
    </recommendedName>
</protein>
<name>A0A835DQ58_TETSI</name>
<keyword evidence="5 9" id="KW-0479">Metal-binding</keyword>
<dbReference type="InterPro" id="IPR011050">
    <property type="entry name" value="Pectin_lyase_fold/virulence"/>
</dbReference>
<dbReference type="InterPro" id="IPR045032">
    <property type="entry name" value="PEL"/>
</dbReference>
<dbReference type="SUPFAM" id="SSF51126">
    <property type="entry name" value="Pectin lyase-like"/>
    <property type="match status" value="1"/>
</dbReference>
<evidence type="ECO:0000256" key="5">
    <source>
        <dbReference type="ARBA" id="ARBA00022723"/>
    </source>
</evidence>
<dbReference type="PANTHER" id="PTHR31683">
    <property type="entry name" value="PECTATE LYASE 18-RELATED"/>
    <property type="match status" value="1"/>
</dbReference>
<gene>
    <name evidence="12" type="ORF">HHK36_007496</name>
</gene>
<dbReference type="Pfam" id="PF00544">
    <property type="entry name" value="Pectate_lyase_4"/>
    <property type="match status" value="1"/>
</dbReference>
<keyword evidence="8 9" id="KW-0456">Lyase</keyword>
<dbReference type="SMART" id="SM00656">
    <property type="entry name" value="Amb_all"/>
    <property type="match status" value="1"/>
</dbReference>
<comment type="caution">
    <text evidence="12">The sequence shown here is derived from an EMBL/GenBank/DDBJ whole genome shotgun (WGS) entry which is preliminary data.</text>
</comment>
<feature type="transmembrane region" description="Helical" evidence="10">
    <location>
        <begin position="92"/>
        <end position="112"/>
    </location>
</feature>
<comment type="pathway">
    <text evidence="2 9">Glycan metabolism; pectin degradation; 2-dehydro-3-deoxy-D-gluconate from pectin: step 2/5.</text>
</comment>
<dbReference type="AlphaFoldDB" id="A0A835DQ58"/>
<evidence type="ECO:0000259" key="11">
    <source>
        <dbReference type="SMART" id="SM00656"/>
    </source>
</evidence>
<reference evidence="12 13" key="1">
    <citation type="submission" date="2020-04" db="EMBL/GenBank/DDBJ databases">
        <title>Plant Genome Project.</title>
        <authorList>
            <person name="Zhang R.-G."/>
        </authorList>
    </citation>
    <scope>NUCLEOTIDE SEQUENCE [LARGE SCALE GENOMIC DNA]</scope>
    <source>
        <strain evidence="12">YNK0</strain>
        <tissue evidence="12">Leaf</tissue>
    </source>
</reference>
<dbReference type="EMBL" id="JABCRI010000004">
    <property type="protein sequence ID" value="KAF8408347.1"/>
    <property type="molecule type" value="Genomic_DNA"/>
</dbReference>
<evidence type="ECO:0000256" key="6">
    <source>
        <dbReference type="ARBA" id="ARBA00022729"/>
    </source>
</evidence>
<evidence type="ECO:0000256" key="4">
    <source>
        <dbReference type="ARBA" id="ARBA00012272"/>
    </source>
</evidence>
<dbReference type="GO" id="GO:0045490">
    <property type="term" value="P:pectin catabolic process"/>
    <property type="evidence" value="ECO:0007669"/>
    <property type="project" value="UniProtKB-UniPathway"/>
</dbReference>
<dbReference type="InterPro" id="IPR002022">
    <property type="entry name" value="Pec_lyase"/>
</dbReference>
<dbReference type="EC" id="4.2.2.2" evidence="4 9"/>
<dbReference type="GO" id="GO:0030570">
    <property type="term" value="F:pectate lyase activity"/>
    <property type="evidence" value="ECO:0007669"/>
    <property type="project" value="UniProtKB-EC"/>
</dbReference>
<evidence type="ECO:0000313" key="12">
    <source>
        <dbReference type="EMBL" id="KAF8408347.1"/>
    </source>
</evidence>
<dbReference type="Proteomes" id="UP000655225">
    <property type="component" value="Unassembled WGS sequence"/>
</dbReference>
<keyword evidence="10" id="KW-0812">Transmembrane</keyword>
<accession>A0A835DQ58</accession>
<comment type="similarity">
    <text evidence="3 9">Belongs to the polysaccharide lyase 1 family.</text>
</comment>
<feature type="domain" description="Pectate lyase" evidence="11">
    <location>
        <begin position="221"/>
        <end position="418"/>
    </location>
</feature>
<keyword evidence="10" id="KW-0472">Membrane</keyword>
<sequence>MKRFKYLHKENSKEKAEYWDFLGSLLNGPTTEGEWEYRKVRNHRSRWPPHVSLITPFHPALFLYNPILSLLSHTTLFISVSKIQTEEEEKMASYSLFFLFLLSFLVLAPTLISSSPVQDPDLVVQDVHRSINASRRNLAYLSCGTGNPIDDCWRCDANWETNRQRLADCAIGFGKQAIGGRDGRIYVVTDSGDDDPVTPRPGTLRYGVIQDEPLWIIFARDMVIQLKEELIMNSFKTLDGRGASVHIAGGPCITIQYVTNIIIHGLNIHDCKQGGNTNVRSSPSHSGWRTLSDGDGVSIFGGSHVWVDHCSLSNCRDGLIDVIHGSTAITISNNYMTHHDKVMLLGHSDSYTQDKNMQVTVAFNHFGEGLVQRMPRCRHGYFHVVNNDYTHWQMYAIGGSADPTINSQGNRFLAPNDRFNKEVTKHEDAPESEWKNWNWRSDGDLMLNGAYFTPSGAGASSTYARASSLGARPSSLVGSITMSSGALNCKKGSRC</sequence>
<dbReference type="GO" id="GO:0046872">
    <property type="term" value="F:metal ion binding"/>
    <property type="evidence" value="ECO:0007669"/>
    <property type="project" value="UniProtKB-KW"/>
</dbReference>
<evidence type="ECO:0000256" key="3">
    <source>
        <dbReference type="ARBA" id="ARBA00010980"/>
    </source>
</evidence>
<evidence type="ECO:0000256" key="10">
    <source>
        <dbReference type="SAM" id="Phobius"/>
    </source>
</evidence>
<comment type="catalytic activity">
    <reaction evidence="1 9">
        <text>Eliminative cleavage of (1-&gt;4)-alpha-D-galacturonan to give oligosaccharides with 4-deoxy-alpha-D-galact-4-enuronosyl groups at their non-reducing ends.</text>
        <dbReference type="EC" id="4.2.2.2"/>
    </reaction>
</comment>